<dbReference type="SUPFAM" id="SSF52304">
    <property type="entry name" value="Type II 3-dehydroquinate dehydratase"/>
    <property type="match status" value="1"/>
</dbReference>
<dbReference type="NCBIfam" id="NF003807">
    <property type="entry name" value="PRK05395.1-4"/>
    <property type="match status" value="1"/>
</dbReference>
<dbReference type="Gene3D" id="3.40.50.9100">
    <property type="entry name" value="Dehydroquinase, class II"/>
    <property type="match status" value="1"/>
</dbReference>
<dbReference type="HAMAP" id="MF_00169">
    <property type="entry name" value="AroQ"/>
    <property type="match status" value="1"/>
</dbReference>
<dbReference type="PANTHER" id="PTHR21272">
    <property type="entry name" value="CATABOLIC 3-DEHYDROQUINASE"/>
    <property type="match status" value="1"/>
</dbReference>
<dbReference type="PANTHER" id="PTHR21272:SF3">
    <property type="entry name" value="CATABOLIC 3-DEHYDROQUINASE"/>
    <property type="match status" value="1"/>
</dbReference>
<dbReference type="UniPathway" id="UPA00053">
    <property type="reaction ID" value="UER00086"/>
</dbReference>
<evidence type="ECO:0000313" key="12">
    <source>
        <dbReference type="EMBL" id="HGH61109.1"/>
    </source>
</evidence>
<dbReference type="CDD" id="cd00466">
    <property type="entry name" value="DHQase_II"/>
    <property type="match status" value="1"/>
</dbReference>
<keyword evidence="7 8" id="KW-0456">Lyase</keyword>
<keyword evidence="8" id="KW-0028">Amino-acid biosynthesis</keyword>
<dbReference type="PIRSF" id="PIRSF001399">
    <property type="entry name" value="DHquinase_II"/>
    <property type="match status" value="1"/>
</dbReference>
<feature type="active site" description="Proton acceptor" evidence="8 9">
    <location>
        <position position="22"/>
    </location>
</feature>
<dbReference type="Pfam" id="PF01220">
    <property type="entry name" value="DHquinase_II"/>
    <property type="match status" value="1"/>
</dbReference>
<dbReference type="InterPro" id="IPR036441">
    <property type="entry name" value="DHquinase_II_sf"/>
</dbReference>
<proteinExistence type="inferred from homology"/>
<keyword evidence="8" id="KW-0057">Aromatic amino acid biosynthesis</keyword>
<evidence type="ECO:0000256" key="6">
    <source>
        <dbReference type="ARBA" id="ARBA00012060"/>
    </source>
</evidence>
<feature type="binding site" evidence="8 10">
    <location>
        <position position="73"/>
    </location>
    <ligand>
        <name>substrate</name>
    </ligand>
</feature>
<dbReference type="GO" id="GO:0009423">
    <property type="term" value="P:chorismate biosynthetic process"/>
    <property type="evidence" value="ECO:0007669"/>
    <property type="project" value="UniProtKB-UniRule"/>
</dbReference>
<accession>A0A7C4ESG1</accession>
<evidence type="ECO:0000256" key="11">
    <source>
        <dbReference type="PIRSR" id="PIRSR001399-3"/>
    </source>
</evidence>
<evidence type="ECO:0000256" key="4">
    <source>
        <dbReference type="ARBA" id="ARBA00011037"/>
    </source>
</evidence>
<evidence type="ECO:0000256" key="1">
    <source>
        <dbReference type="ARBA" id="ARBA00001864"/>
    </source>
</evidence>
<feature type="binding site" evidence="8 10">
    <location>
        <position position="86"/>
    </location>
    <ligand>
        <name>substrate</name>
    </ligand>
</feature>
<evidence type="ECO:0000256" key="7">
    <source>
        <dbReference type="ARBA" id="ARBA00023239"/>
    </source>
</evidence>
<evidence type="ECO:0000256" key="5">
    <source>
        <dbReference type="ARBA" id="ARBA00011193"/>
    </source>
</evidence>
<feature type="binding site" evidence="8 10">
    <location>
        <position position="79"/>
    </location>
    <ligand>
        <name>substrate</name>
    </ligand>
</feature>
<dbReference type="GO" id="GO:0008652">
    <property type="term" value="P:amino acid biosynthetic process"/>
    <property type="evidence" value="ECO:0007669"/>
    <property type="project" value="UniProtKB-KW"/>
</dbReference>
<dbReference type="GO" id="GO:0019631">
    <property type="term" value="P:quinate catabolic process"/>
    <property type="evidence" value="ECO:0007669"/>
    <property type="project" value="TreeGrafter"/>
</dbReference>
<evidence type="ECO:0000256" key="3">
    <source>
        <dbReference type="ARBA" id="ARBA00004902"/>
    </source>
</evidence>
<comment type="similarity">
    <text evidence="4 8">Belongs to the type-II 3-dehydroquinase family.</text>
</comment>
<protein>
    <recommendedName>
        <fullName evidence="6 8">3-dehydroquinate dehydratase</fullName>
        <shortName evidence="8">3-dehydroquinase</shortName>
        <ecNumber evidence="6 8">4.2.1.10</ecNumber>
    </recommendedName>
    <alternativeName>
        <fullName evidence="8">Type II DHQase</fullName>
    </alternativeName>
</protein>
<evidence type="ECO:0000256" key="2">
    <source>
        <dbReference type="ARBA" id="ARBA00003924"/>
    </source>
</evidence>
<reference evidence="12" key="1">
    <citation type="journal article" date="2020" name="mSystems">
        <title>Genome- and Community-Level Interaction Insights into Carbon Utilization and Element Cycling Functions of Hydrothermarchaeota in Hydrothermal Sediment.</title>
        <authorList>
            <person name="Zhou Z."/>
            <person name="Liu Y."/>
            <person name="Xu W."/>
            <person name="Pan J."/>
            <person name="Luo Z.H."/>
            <person name="Li M."/>
        </authorList>
    </citation>
    <scope>NUCLEOTIDE SEQUENCE [LARGE SCALE GENOMIC DNA]</scope>
    <source>
        <strain evidence="12">SpSt-769</strain>
    </source>
</reference>
<evidence type="ECO:0000256" key="10">
    <source>
        <dbReference type="PIRSR" id="PIRSR001399-2"/>
    </source>
</evidence>
<name>A0A7C4ESG1_9BACT</name>
<dbReference type="NCBIfam" id="NF003806">
    <property type="entry name" value="PRK05395.1-3"/>
    <property type="match status" value="1"/>
</dbReference>
<dbReference type="InterPro" id="IPR018509">
    <property type="entry name" value="DHquinase_II_CS"/>
</dbReference>
<dbReference type="NCBIfam" id="NF003805">
    <property type="entry name" value="PRK05395.1-2"/>
    <property type="match status" value="1"/>
</dbReference>
<comment type="catalytic activity">
    <reaction evidence="1 8">
        <text>3-dehydroquinate = 3-dehydroshikimate + H2O</text>
        <dbReference type="Rhea" id="RHEA:21096"/>
        <dbReference type="ChEBI" id="CHEBI:15377"/>
        <dbReference type="ChEBI" id="CHEBI:16630"/>
        <dbReference type="ChEBI" id="CHEBI:32364"/>
        <dbReference type="EC" id="4.2.1.10"/>
    </reaction>
</comment>
<dbReference type="GO" id="GO:0009073">
    <property type="term" value="P:aromatic amino acid family biosynthetic process"/>
    <property type="evidence" value="ECO:0007669"/>
    <property type="project" value="UniProtKB-KW"/>
</dbReference>
<dbReference type="EMBL" id="DTGT01000235">
    <property type="protein sequence ID" value="HGH61109.1"/>
    <property type="molecule type" value="Genomic_DNA"/>
</dbReference>
<dbReference type="EC" id="4.2.1.10" evidence="6 8"/>
<comment type="pathway">
    <text evidence="3 8">Metabolic intermediate biosynthesis; chorismate biosynthesis; chorismate from D-erythrose 4-phosphate and phosphoenolpyruvate: step 3/7.</text>
</comment>
<comment type="subunit">
    <text evidence="5 8">Homododecamer.</text>
</comment>
<evidence type="ECO:0000256" key="8">
    <source>
        <dbReference type="HAMAP-Rule" id="MF_00169"/>
    </source>
</evidence>
<evidence type="ECO:0000256" key="9">
    <source>
        <dbReference type="PIRSR" id="PIRSR001399-1"/>
    </source>
</evidence>
<dbReference type="InterPro" id="IPR001874">
    <property type="entry name" value="DHquinase_II"/>
</dbReference>
<dbReference type="GO" id="GO:0003855">
    <property type="term" value="F:3-dehydroquinate dehydratase activity"/>
    <property type="evidence" value="ECO:0007669"/>
    <property type="project" value="UniProtKB-UniRule"/>
</dbReference>
<feature type="binding site" evidence="8 10">
    <location>
        <position position="110"/>
    </location>
    <ligand>
        <name>substrate</name>
    </ligand>
</feature>
<dbReference type="NCBIfam" id="TIGR01088">
    <property type="entry name" value="aroQ"/>
    <property type="match status" value="1"/>
</dbReference>
<feature type="active site" description="Proton donor" evidence="8 9">
    <location>
        <position position="99"/>
    </location>
</feature>
<dbReference type="AlphaFoldDB" id="A0A7C4ESG1"/>
<gene>
    <name evidence="8 12" type="primary">aroQ</name>
    <name evidence="12" type="ORF">ENV54_07420</name>
</gene>
<dbReference type="PROSITE" id="PS01029">
    <property type="entry name" value="DEHYDROQUINASE_II"/>
    <property type="match status" value="1"/>
</dbReference>
<feature type="binding site" evidence="8 10">
    <location>
        <begin position="100"/>
        <end position="101"/>
    </location>
    <ligand>
        <name>substrate</name>
    </ligand>
</feature>
<feature type="site" description="Transition state stabilizer" evidence="8 11">
    <location>
        <position position="17"/>
    </location>
</feature>
<organism evidence="12">
    <name type="scientific">Desulfomonile tiedjei</name>
    <dbReference type="NCBI Taxonomy" id="2358"/>
    <lineage>
        <taxon>Bacteria</taxon>
        <taxon>Pseudomonadati</taxon>
        <taxon>Thermodesulfobacteriota</taxon>
        <taxon>Desulfomonilia</taxon>
        <taxon>Desulfomonilales</taxon>
        <taxon>Desulfomonilaceae</taxon>
        <taxon>Desulfomonile</taxon>
    </lineage>
</organism>
<sequence>MKLFVINGPNLNMLGKREPRVYGTKTLPEIEKDLTEMARSLDIEIECFQSNIEGEIVSLIQAAGTKAQGVVLNAGAYTHTSIAIRDAVAACGVPVLEVHITNPHAREEFRRRSLLADVCRGVIAGFGWRSYCLAILWFAHYFDDEQPALGRTS</sequence>
<comment type="caution">
    <text evidence="12">The sequence shown here is derived from an EMBL/GenBank/DDBJ whole genome shotgun (WGS) entry which is preliminary data.</text>
</comment>
<comment type="function">
    <text evidence="2 8">Catalyzes a trans-dehydration via an enolate intermediate.</text>
</comment>